<dbReference type="InterPro" id="IPR001638">
    <property type="entry name" value="Solute-binding_3/MltF_N"/>
</dbReference>
<dbReference type="PANTHER" id="PTHR35936">
    <property type="entry name" value="MEMBRANE-BOUND LYTIC MUREIN TRANSGLYCOSYLASE F"/>
    <property type="match status" value="1"/>
</dbReference>
<dbReference type="SUPFAM" id="SSF53850">
    <property type="entry name" value="Periplasmic binding protein-like II"/>
    <property type="match status" value="1"/>
</dbReference>
<evidence type="ECO:0000259" key="3">
    <source>
        <dbReference type="Pfam" id="PF00497"/>
    </source>
</evidence>
<dbReference type="Proteomes" id="UP000825679">
    <property type="component" value="Chromosome"/>
</dbReference>
<proteinExistence type="predicted"/>
<evidence type="ECO:0000256" key="1">
    <source>
        <dbReference type="ARBA" id="ARBA00022729"/>
    </source>
</evidence>
<protein>
    <submittedName>
        <fullName evidence="4">Transporter substrate-binding domain-containing protein</fullName>
    </submittedName>
</protein>
<evidence type="ECO:0000313" key="5">
    <source>
        <dbReference type="Proteomes" id="UP000825679"/>
    </source>
</evidence>
<gene>
    <name evidence="4" type="ORF">K4H28_15285</name>
</gene>
<accession>A0ABX8Z933</accession>
<organism evidence="4 5">
    <name type="scientific">Deefgea tanakiae</name>
    <dbReference type="NCBI Taxonomy" id="2865840"/>
    <lineage>
        <taxon>Bacteria</taxon>
        <taxon>Pseudomonadati</taxon>
        <taxon>Pseudomonadota</taxon>
        <taxon>Betaproteobacteria</taxon>
        <taxon>Neisseriales</taxon>
        <taxon>Chitinibacteraceae</taxon>
        <taxon>Deefgea</taxon>
    </lineage>
</organism>
<keyword evidence="1 2" id="KW-0732">Signal</keyword>
<sequence length="251" mass="28578">MLNLVRATVIFLALCCHTSYAASQSIALANGEWPPLLGETLPSYGYGSQIVSRAFALKQVRVTYHFYPWKRSLEEARTGRVAGTLLWSSNADRQKDFLISQPVYRSKTMLFFNRNRPIHWQQLSDLKGKYVGVTNGYSYGETWNTLISNRTLFADQANTDVQNFAKLLANRIDAFPCEEIIGMHIIRSQLGAEALQQINISPKPVHDEPMHLLISRRHPNAEQLMRHFNAGLAQMKRNGELDAILKKAFQR</sequence>
<dbReference type="Gene3D" id="3.40.190.10">
    <property type="entry name" value="Periplasmic binding protein-like II"/>
    <property type="match status" value="2"/>
</dbReference>
<dbReference type="Pfam" id="PF00497">
    <property type="entry name" value="SBP_bac_3"/>
    <property type="match status" value="1"/>
</dbReference>
<feature type="domain" description="Solute-binding protein family 3/N-terminal" evidence="3">
    <location>
        <begin position="55"/>
        <end position="250"/>
    </location>
</feature>
<dbReference type="RefSeq" id="WP_221005999.1">
    <property type="nucleotide sequence ID" value="NZ_CP081150.1"/>
</dbReference>
<dbReference type="PANTHER" id="PTHR35936:SF25">
    <property type="entry name" value="ABC TRANSPORTER SUBSTRATE-BINDING PROTEIN"/>
    <property type="match status" value="1"/>
</dbReference>
<name>A0ABX8Z933_9NEIS</name>
<dbReference type="EMBL" id="CP081150">
    <property type="protein sequence ID" value="QZA77618.1"/>
    <property type="molecule type" value="Genomic_DNA"/>
</dbReference>
<feature type="signal peptide" evidence="2">
    <location>
        <begin position="1"/>
        <end position="21"/>
    </location>
</feature>
<evidence type="ECO:0000256" key="2">
    <source>
        <dbReference type="SAM" id="SignalP"/>
    </source>
</evidence>
<keyword evidence="5" id="KW-1185">Reference proteome</keyword>
<reference evidence="4 5" key="1">
    <citation type="submission" date="2021-08" db="EMBL/GenBank/DDBJ databases">
        <title>complete genome sequencing of Deefgea sp. D25.</title>
        <authorList>
            <person name="Bae J.-W."/>
            <person name="Gim D.-H."/>
        </authorList>
    </citation>
    <scope>NUCLEOTIDE SEQUENCE [LARGE SCALE GENOMIC DNA]</scope>
    <source>
        <strain evidence="4 5">D25</strain>
    </source>
</reference>
<evidence type="ECO:0000313" key="4">
    <source>
        <dbReference type="EMBL" id="QZA77618.1"/>
    </source>
</evidence>
<feature type="chain" id="PRO_5046405884" evidence="2">
    <location>
        <begin position="22"/>
        <end position="251"/>
    </location>
</feature>